<evidence type="ECO:0000313" key="3">
    <source>
        <dbReference type="Proteomes" id="UP000307657"/>
    </source>
</evidence>
<keyword evidence="3" id="KW-1185">Reference proteome</keyword>
<dbReference type="NCBIfam" id="TIGR04131">
    <property type="entry name" value="Bac_Flav_CTERM"/>
    <property type="match status" value="1"/>
</dbReference>
<proteinExistence type="predicted"/>
<comment type="caution">
    <text evidence="2">The sequence shown here is derived from an EMBL/GenBank/DDBJ whole genome shotgun (WGS) entry which is preliminary data.</text>
</comment>
<dbReference type="OrthoDB" id="9765926at2"/>
<evidence type="ECO:0000256" key="1">
    <source>
        <dbReference type="SAM" id="SignalP"/>
    </source>
</evidence>
<dbReference type="Pfam" id="PF13585">
    <property type="entry name" value="CHU_C"/>
    <property type="match status" value="1"/>
</dbReference>
<gene>
    <name evidence="2" type="ORF">E5167_13515</name>
</gene>
<dbReference type="InterPro" id="IPR049804">
    <property type="entry name" value="Choice_anch_L"/>
</dbReference>
<feature type="chain" id="PRO_5020369674" evidence="1">
    <location>
        <begin position="21"/>
        <end position="1609"/>
    </location>
</feature>
<dbReference type="Proteomes" id="UP000307657">
    <property type="component" value="Unassembled WGS sequence"/>
</dbReference>
<keyword evidence="1" id="KW-0732">Signal</keyword>
<accession>A0A4U0EMX4</accession>
<reference evidence="2 3" key="1">
    <citation type="submission" date="2019-04" db="EMBL/GenBank/DDBJ databases">
        <title>Lacinutrix sp. nov., isolated from marine water.</title>
        <authorList>
            <person name="Kim W."/>
        </authorList>
    </citation>
    <scope>NUCLEOTIDE SEQUENCE [LARGE SCALE GENOMIC DNA]</scope>
    <source>
        <strain evidence="2 3">CAU 1491</strain>
    </source>
</reference>
<protein>
    <submittedName>
        <fullName evidence="2">T9SS type B sorting domain-containing protein</fullName>
    </submittedName>
</protein>
<organism evidence="2 3">
    <name type="scientific">Pontimicrobium aquaticum</name>
    <dbReference type="NCBI Taxonomy" id="2565367"/>
    <lineage>
        <taxon>Bacteria</taxon>
        <taxon>Pseudomonadati</taxon>
        <taxon>Bacteroidota</taxon>
        <taxon>Flavobacteriia</taxon>
        <taxon>Flavobacteriales</taxon>
        <taxon>Flavobacteriaceae</taxon>
        <taxon>Pontimicrobium</taxon>
    </lineage>
</organism>
<name>A0A4U0EMX4_9FLAO</name>
<dbReference type="RefSeq" id="WP_136844695.1">
    <property type="nucleotide sequence ID" value="NZ_SUPL01000008.1"/>
</dbReference>
<evidence type="ECO:0000313" key="2">
    <source>
        <dbReference type="EMBL" id="TJY32851.1"/>
    </source>
</evidence>
<dbReference type="EMBL" id="SUPL01000008">
    <property type="protein sequence ID" value="TJY32851.1"/>
    <property type="molecule type" value="Genomic_DNA"/>
</dbReference>
<dbReference type="NCBIfam" id="NF038133">
    <property type="entry name" value="choice_anch_L"/>
    <property type="match status" value="1"/>
</dbReference>
<feature type="signal peptide" evidence="1">
    <location>
        <begin position="1"/>
        <end position="20"/>
    </location>
</feature>
<sequence>MRITYLASLLCLLLCNSAYSQRISVDNSQSVQALIENNLAEGCVEITNISSSVNGSVNGFSSFGYFERANSNFPFENGIMLSTGNANSAGNTTNINILNEGELTWGTDPDLETALGITDTHNATSIEFDFVSISNLIEFNYILASEEYFGNFPCDYSDGFAFLIKEAGTANPYTNIALIPGTNIPVNTNTVHDEIVGFCPPENEQYFDGYNMGDTNYNGRTTVLTASANITPNVLYRIKLVIADQDDENYDSAVFIQGNSFNPTVNLGPDINTCAQNYTINGDIQNPLAQYAWYENGTLLPTETNSTLNVTNSGNYRVEITIPLNTTNCVIEDTVQITLSSEQTIGNISNFELCDDASEDGVEVFDLTTKNTEIRNAINPGTYNITYHLSSIDAQNNVNPITNPIQNTSNPQSIFVRVEDIDSGCMAYTNFNLVVNPLPNIVNPTPIKLCDDAIADGSTQIDLTQADNQITQGNPNLVVTYHYTQNDANSGINAIPSPYVNTQQSEQLFVRVANTNTDCATTTTIDVIVMDRPTVNHNLPPLNACDSDDDGFAFFDLTEVIPDLLQGLTGVTVTFHTSNADATNGTNPIANASNYENITANVQNVYIRIEDDTTGCFSIVNITLHTNLLNTGTLIQDFETCDDSSGDGIESFDLQAIGLSIVNNLDSTNITFYETQNDMDNNVNPIDQSIPYVVSNSPQTVFIKIENANCSYQSQINLIVNPPVNLVPVATIDYCDTDDDGFVPIDLNSLDSFVNNGLADVSVRYYLSQTDADNNSNALPQFYTNTTSIQTFYARVTNDISGCFSTISFDVNVIPAPTVNSPIEIIICDDDQDAYSIINLDAIIPSIVSNTTDLTISFHNSLNDLHTNSNAITDTTTYNATNETIYTRVESNITDCYAIAEINIIVNTLPVFTAISNYQNCETDGDQRADFIFNTKDAEILNGQTGKQVLYFETELDAINRTNIIDKNAIYTNTSSPQTIYVRVENNTDQSCYGTSSFVIEVGAVPLFNPPTNFIVCDDISNDGTETFDLNEKALEISQGIPETLNITFYTSLIDAETMQNEIDRTYTNITNPQQIYARIENGTYCHAVAEFGLNVIQVPTVNMPTTLTTCDTDYDGVSTFDLTVSEFEILDIRSNGIAISYFESLDNLESNTNTITNPEAYNNITNPQTVYVKVENTISGCYVSIPLEIEVNLPPTINNVPTIEICDNDVDTYNLSEATQLLFSNTANLSITYHLNMIDAQNNQNSIGNIYNYTSSNQTLYVRAENTITGCIAISSFNLVVNPNPIANMPPNLESCDDDYDFALFFDLSQQTAIVLGTQNPATFTVTYYETSSDAQNGEYAISNLNYEAVDGQEIYVRIENNTTGCYDTTSFFTTVHRKPVVDIPQQTICLDNFPLTVIAGEIVAGDTYLWSTGETTSEIDISQIGQYWVTVTTPYGCTTTTAFDVIESEQATIEVTETIDFSDPNNVTVTISGIGNYMYVLDDGEPQTSNVFENVALGYHTITIIDLNGCASISKEIVVIDTPKFMTPNDDGYFDTWHISGVEHLTGTTISIFDRYGKQMTFLTSETDGWDGTYNGLNMPASDYWFVANVKQNGVEFQVKGHFALRR</sequence>
<dbReference type="InterPro" id="IPR026341">
    <property type="entry name" value="T9SS_type_B"/>
</dbReference>